<sequence length="591" mass="58585">MPADRVADPAGGSIGSVTRAADPIDLPADRPSEPPADSSASRTLPAFEAAAAAAVEATEIVASATGLTITRPEPDQATPTPDPATAAPDLVDSAPGHGVRAPIATDRGAAAIPDGGDPAPNHRNAITASSASPHLMPNPAAAGPLSPRPARRGTGRLSGGPVVLGILAAEERNGGGTGPGGGSPSPEPALSSPGSVSAEPALSTDNPVSTATVTGMFSDEPVLGGGTRAAGHAPPASPVTAGPASGRRWSRVAIAFAVAVVALVALALFSAAVGQVPTTPLEVAGSVAHRIGLDWGPMPHHPAGDVTLWQVRFPRVVLAIVVGAALATAGALLQGVFANPLAEPGVIGVSSGAAVGAGIVIVTGGAFAAAWSVAAGAFVAGLGTTLLVYLLSRSGGRTETVTLVLTGVAVNAFAGGLMAFLMFTASPAARDQIVFWQLGSLNGATWQSVTVVAPLAAAGIAAALLLAPRLDLLALGESAARHLGVNVERLRRNVIVVVAVLATAGVSFTGVILFVGLIVPHLVRMLVGPAHRVLIPLSALVGAIVLLAADVGARTLVANADLPLGMLTSLVGGPFFFWLLRRTRARSGGWA</sequence>
<evidence type="ECO:0000313" key="11">
    <source>
        <dbReference type="Proteomes" id="UP000431401"/>
    </source>
</evidence>
<evidence type="ECO:0000256" key="6">
    <source>
        <dbReference type="ARBA" id="ARBA00022989"/>
    </source>
</evidence>
<feature type="compositionally biased region" description="Low complexity" evidence="8">
    <location>
        <begin position="106"/>
        <end position="119"/>
    </location>
</feature>
<evidence type="ECO:0000256" key="2">
    <source>
        <dbReference type="ARBA" id="ARBA00007935"/>
    </source>
</evidence>
<protein>
    <submittedName>
        <fullName evidence="10">Vitamin B12 import system permease protein BtuC</fullName>
    </submittedName>
</protein>
<dbReference type="PANTHER" id="PTHR30472">
    <property type="entry name" value="FERRIC ENTEROBACTIN TRANSPORT SYSTEM PERMEASE PROTEIN"/>
    <property type="match status" value="1"/>
</dbReference>
<feature type="region of interest" description="Disordered" evidence="8">
    <location>
        <begin position="65"/>
        <end position="244"/>
    </location>
</feature>
<dbReference type="GO" id="GO:0022857">
    <property type="term" value="F:transmembrane transporter activity"/>
    <property type="evidence" value="ECO:0007669"/>
    <property type="project" value="InterPro"/>
</dbReference>
<feature type="transmembrane region" description="Helical" evidence="9">
    <location>
        <begin position="445"/>
        <end position="467"/>
    </location>
</feature>
<keyword evidence="6 9" id="KW-1133">Transmembrane helix</keyword>
<feature type="transmembrane region" description="Helical" evidence="9">
    <location>
        <begin position="561"/>
        <end position="580"/>
    </location>
</feature>
<name>A0A7K0DQ50_9NOCA</name>
<dbReference type="AlphaFoldDB" id="A0A7K0DQ50"/>
<comment type="caution">
    <text evidence="10">The sequence shown here is derived from an EMBL/GenBank/DDBJ whole genome shotgun (WGS) entry which is preliminary data.</text>
</comment>
<dbReference type="SUPFAM" id="SSF81345">
    <property type="entry name" value="ABC transporter involved in vitamin B12 uptake, BtuC"/>
    <property type="match status" value="1"/>
</dbReference>
<feature type="compositionally biased region" description="Polar residues" evidence="8">
    <location>
        <begin position="203"/>
        <end position="215"/>
    </location>
</feature>
<evidence type="ECO:0000256" key="3">
    <source>
        <dbReference type="ARBA" id="ARBA00022448"/>
    </source>
</evidence>
<reference evidence="10 11" key="1">
    <citation type="submission" date="2019-10" db="EMBL/GenBank/DDBJ databases">
        <title>Nocardia macrotermitis sp. nov. and Nocardia aurantia sp. nov., isolated from the gut of fungus growing-termite Macrotermes natalensis.</title>
        <authorList>
            <person name="Benndorf R."/>
            <person name="Schwitalla J."/>
            <person name="Martin K."/>
            <person name="De Beer W."/>
            <person name="Kaster A.-K."/>
            <person name="Vollmers J."/>
            <person name="Poulsen M."/>
            <person name="Beemelmanns C."/>
        </authorList>
    </citation>
    <scope>NUCLEOTIDE SEQUENCE [LARGE SCALE GENOMIC DNA]</scope>
    <source>
        <strain evidence="10 11">RB56</strain>
    </source>
</reference>
<feature type="transmembrane region" description="Helical" evidence="9">
    <location>
        <begin position="252"/>
        <end position="273"/>
    </location>
</feature>
<dbReference type="InterPro" id="IPR037294">
    <property type="entry name" value="ABC_BtuC-like"/>
</dbReference>
<feature type="transmembrane region" description="Helical" evidence="9">
    <location>
        <begin position="530"/>
        <end position="549"/>
    </location>
</feature>
<keyword evidence="4" id="KW-1003">Cell membrane</keyword>
<dbReference type="GO" id="GO:0005886">
    <property type="term" value="C:plasma membrane"/>
    <property type="evidence" value="ECO:0007669"/>
    <property type="project" value="UniProtKB-SubCell"/>
</dbReference>
<dbReference type="Pfam" id="PF01032">
    <property type="entry name" value="FecCD"/>
    <property type="match status" value="1"/>
</dbReference>
<evidence type="ECO:0000256" key="9">
    <source>
        <dbReference type="SAM" id="Phobius"/>
    </source>
</evidence>
<dbReference type="GO" id="GO:0033214">
    <property type="term" value="P:siderophore-iron import into cell"/>
    <property type="evidence" value="ECO:0007669"/>
    <property type="project" value="TreeGrafter"/>
</dbReference>
<keyword evidence="11" id="KW-1185">Reference proteome</keyword>
<dbReference type="CDD" id="cd06550">
    <property type="entry name" value="TM_ABC_iron-siderophores_like"/>
    <property type="match status" value="1"/>
</dbReference>
<keyword evidence="3" id="KW-0813">Transport</keyword>
<dbReference type="Proteomes" id="UP000431401">
    <property type="component" value="Unassembled WGS sequence"/>
</dbReference>
<feature type="transmembrane region" description="Helical" evidence="9">
    <location>
        <begin position="403"/>
        <end position="425"/>
    </location>
</feature>
<proteinExistence type="inferred from homology"/>
<accession>A0A7K0DQ50</accession>
<dbReference type="FunFam" id="1.10.3470.10:FF:000001">
    <property type="entry name" value="Vitamin B12 ABC transporter permease BtuC"/>
    <property type="match status" value="1"/>
</dbReference>
<feature type="transmembrane region" description="Helical" evidence="9">
    <location>
        <begin position="316"/>
        <end position="338"/>
    </location>
</feature>
<comment type="similarity">
    <text evidence="2">Belongs to the binding-protein-dependent transport system permease family. FecCD subfamily.</text>
</comment>
<evidence type="ECO:0000256" key="8">
    <source>
        <dbReference type="SAM" id="MobiDB-lite"/>
    </source>
</evidence>
<dbReference type="Gene3D" id="1.10.3470.10">
    <property type="entry name" value="ABC transporter involved in vitamin B12 uptake, BtuC"/>
    <property type="match status" value="1"/>
</dbReference>
<feature type="compositionally biased region" description="Gly residues" evidence="8">
    <location>
        <begin position="174"/>
        <end position="183"/>
    </location>
</feature>
<keyword evidence="5 9" id="KW-0812">Transmembrane</keyword>
<feature type="transmembrane region" description="Helical" evidence="9">
    <location>
        <begin position="494"/>
        <end position="518"/>
    </location>
</feature>
<evidence type="ECO:0000256" key="7">
    <source>
        <dbReference type="ARBA" id="ARBA00023136"/>
    </source>
</evidence>
<comment type="subcellular location">
    <subcellularLocation>
        <location evidence="1">Cell membrane</location>
        <topology evidence="1">Multi-pass membrane protein</topology>
    </subcellularLocation>
</comment>
<dbReference type="EMBL" id="WEGI01000007">
    <property type="protein sequence ID" value="MQY27895.1"/>
    <property type="molecule type" value="Genomic_DNA"/>
</dbReference>
<dbReference type="InterPro" id="IPR000522">
    <property type="entry name" value="ABC_transptr_permease_BtuC"/>
</dbReference>
<feature type="region of interest" description="Disordered" evidence="8">
    <location>
        <begin position="1"/>
        <end position="44"/>
    </location>
</feature>
<organism evidence="10 11">
    <name type="scientific">Nocardia aurantia</name>
    <dbReference type="NCBI Taxonomy" id="2585199"/>
    <lineage>
        <taxon>Bacteria</taxon>
        <taxon>Bacillati</taxon>
        <taxon>Actinomycetota</taxon>
        <taxon>Actinomycetes</taxon>
        <taxon>Mycobacteriales</taxon>
        <taxon>Nocardiaceae</taxon>
        <taxon>Nocardia</taxon>
    </lineage>
</organism>
<evidence type="ECO:0000256" key="1">
    <source>
        <dbReference type="ARBA" id="ARBA00004651"/>
    </source>
</evidence>
<evidence type="ECO:0000313" key="10">
    <source>
        <dbReference type="EMBL" id="MQY27895.1"/>
    </source>
</evidence>
<gene>
    <name evidence="10" type="primary">btuC</name>
    <name evidence="10" type="ORF">NRB56_34780</name>
</gene>
<keyword evidence="7 9" id="KW-0472">Membrane</keyword>
<dbReference type="PANTHER" id="PTHR30472:SF25">
    <property type="entry name" value="ABC TRANSPORTER PERMEASE PROTEIN MJ0876-RELATED"/>
    <property type="match status" value="1"/>
</dbReference>
<feature type="transmembrane region" description="Helical" evidence="9">
    <location>
        <begin position="345"/>
        <end position="363"/>
    </location>
</feature>
<evidence type="ECO:0000256" key="4">
    <source>
        <dbReference type="ARBA" id="ARBA00022475"/>
    </source>
</evidence>
<feature type="compositionally biased region" description="Low complexity" evidence="8">
    <location>
        <begin position="75"/>
        <end position="89"/>
    </location>
</feature>
<evidence type="ECO:0000256" key="5">
    <source>
        <dbReference type="ARBA" id="ARBA00022692"/>
    </source>
</evidence>
<feature type="transmembrane region" description="Helical" evidence="9">
    <location>
        <begin position="369"/>
        <end position="391"/>
    </location>
</feature>